<organism evidence="1 2">
    <name type="scientific">Neorhodopirellula lusitana</name>
    <dbReference type="NCBI Taxonomy" id="445327"/>
    <lineage>
        <taxon>Bacteria</taxon>
        <taxon>Pseudomonadati</taxon>
        <taxon>Planctomycetota</taxon>
        <taxon>Planctomycetia</taxon>
        <taxon>Pirellulales</taxon>
        <taxon>Pirellulaceae</taxon>
        <taxon>Neorhodopirellula</taxon>
    </lineage>
</organism>
<name>A0ABY1Q6M5_9BACT</name>
<sequence length="49" mass="5393">MTDMIAVIMCLMQILSKASEAPHALVLAGLQFSELLLLNPAIWHRSRTG</sequence>
<protein>
    <submittedName>
        <fullName evidence="1">Uncharacterized protein</fullName>
    </submittedName>
</protein>
<gene>
    <name evidence="1" type="ORF">SAMN06265222_10780</name>
</gene>
<accession>A0ABY1Q6M5</accession>
<comment type="caution">
    <text evidence="1">The sequence shown here is derived from an EMBL/GenBank/DDBJ whole genome shotgun (WGS) entry which is preliminary data.</text>
</comment>
<dbReference type="Proteomes" id="UP001158067">
    <property type="component" value="Unassembled WGS sequence"/>
</dbReference>
<reference evidence="1 2" key="1">
    <citation type="submission" date="2017-05" db="EMBL/GenBank/DDBJ databases">
        <authorList>
            <person name="Varghese N."/>
            <person name="Submissions S."/>
        </authorList>
    </citation>
    <scope>NUCLEOTIDE SEQUENCE [LARGE SCALE GENOMIC DNA]</scope>
    <source>
        <strain evidence="1 2">DSM 25457</strain>
    </source>
</reference>
<dbReference type="EMBL" id="FXUG01000007">
    <property type="protein sequence ID" value="SMP61349.1"/>
    <property type="molecule type" value="Genomic_DNA"/>
</dbReference>
<evidence type="ECO:0000313" key="2">
    <source>
        <dbReference type="Proteomes" id="UP001158067"/>
    </source>
</evidence>
<evidence type="ECO:0000313" key="1">
    <source>
        <dbReference type="EMBL" id="SMP61349.1"/>
    </source>
</evidence>
<proteinExistence type="predicted"/>
<keyword evidence="2" id="KW-1185">Reference proteome</keyword>